<evidence type="ECO:0000256" key="2">
    <source>
        <dbReference type="ARBA" id="ARBA00008054"/>
    </source>
</evidence>
<dbReference type="PANTHER" id="PTHR23220">
    <property type="entry name" value="INTEGRIN ALPHA"/>
    <property type="match status" value="1"/>
</dbReference>
<feature type="domain" description="Integrin alpha second immunoglobulin-like" evidence="14">
    <location>
        <begin position="460"/>
        <end position="542"/>
    </location>
</feature>
<dbReference type="GO" id="GO:0005178">
    <property type="term" value="F:integrin binding"/>
    <property type="evidence" value="ECO:0007669"/>
    <property type="project" value="TreeGrafter"/>
</dbReference>
<evidence type="ECO:0000256" key="9">
    <source>
        <dbReference type="ARBA" id="ARBA00023136"/>
    </source>
</evidence>
<evidence type="ECO:0000259" key="14">
    <source>
        <dbReference type="Pfam" id="PF20805"/>
    </source>
</evidence>
<dbReference type="InterPro" id="IPR013517">
    <property type="entry name" value="FG-GAP"/>
</dbReference>
<feature type="repeat" description="FG-GAP" evidence="12">
    <location>
        <begin position="70"/>
        <end position="131"/>
    </location>
</feature>
<keyword evidence="9" id="KW-0472">Membrane</keyword>
<evidence type="ECO:0000313" key="16">
    <source>
        <dbReference type="Proteomes" id="UP000233556"/>
    </source>
</evidence>
<dbReference type="AlphaFoldDB" id="A0A2I0TND8"/>
<dbReference type="Gene3D" id="2.60.40.1510">
    <property type="entry name" value="ntegrin, alpha v. Chain A, domain 3"/>
    <property type="match status" value="1"/>
</dbReference>
<evidence type="ECO:0000256" key="8">
    <source>
        <dbReference type="ARBA" id="ARBA00023037"/>
    </source>
</evidence>
<reference evidence="16" key="2">
    <citation type="submission" date="2017-12" db="EMBL/GenBank/DDBJ databases">
        <title>Genome sequence of the Bar-tailed Godwit (Limosa lapponica baueri).</title>
        <authorList>
            <person name="Lima N.C.B."/>
            <person name="Parody-Merino A.M."/>
            <person name="Battley P.F."/>
            <person name="Fidler A.E."/>
            <person name="Prosdocimi F."/>
        </authorList>
    </citation>
    <scope>NUCLEOTIDE SEQUENCE [LARGE SCALE GENOMIC DNA]</scope>
</reference>
<sequence length="549" mass="59496">MNTPPPQTGMPADSIRLLEGKESRIFLLVGAPKANTTQHNIVEGGQVLKCNWNSNRNCEPIIFDSTGNRDFAPDDPLEFKSHQWFGASVRSKNDKILACAPLYHWRTETKQEREPVGTCYLLAGSKSVEYAPCRSTTIDADGQGFCQGGFSIDFTKGDRVLLGGPGSFYWQGQLISDRVTEILAKYDSKVYSTKYDDQLATRPASATFDDSYLGYSVAVGDFNGDGIEDFVSGVPRAARTLGMVSIYNGKNMSSMYNFTGEQMAAYFGYSVAATDINGDNYTDLFIGAPLFMDRGSDGKLQEVGQVSICLQRASGGFQITKLNGFEIFARFSSSIAPLGDLDQDGFNDIAVAAPYGGEEKRGLVYIYNGRANGLNAVPSQILEGQWAARTMPPSFGYSLKGATDVDKNGYPDLIVGAFGVDTAVLYRARPVIRVTAALEVNPTILNPENKACLLSDVKVSCDQKQIFIGDDNPLTLIVSAQNQGEGAYEAELFVIVPPQADFIGVVRNNEALARLSCAFKTENQTRMVVCDLGNPMKAGTKLVSHASGT</sequence>
<evidence type="ECO:0000256" key="5">
    <source>
        <dbReference type="ARBA" id="ARBA00022737"/>
    </source>
</evidence>
<dbReference type="PRINTS" id="PR01185">
    <property type="entry name" value="INTEGRINA"/>
</dbReference>
<feature type="repeat" description="FG-GAP" evidence="12">
    <location>
        <begin position="134"/>
        <end position="186"/>
    </location>
</feature>
<dbReference type="GO" id="GO:0001525">
    <property type="term" value="P:angiogenesis"/>
    <property type="evidence" value="ECO:0007669"/>
    <property type="project" value="TreeGrafter"/>
</dbReference>
<keyword evidence="7" id="KW-1133">Transmembrane helix</keyword>
<feature type="repeat" description="FG-GAP" evidence="12">
    <location>
        <begin position="319"/>
        <end position="376"/>
    </location>
</feature>
<evidence type="ECO:0000256" key="12">
    <source>
        <dbReference type="PROSITE-ProRule" id="PRU00803"/>
    </source>
</evidence>
<evidence type="ECO:0000256" key="4">
    <source>
        <dbReference type="ARBA" id="ARBA00022729"/>
    </source>
</evidence>
<evidence type="ECO:0000256" key="13">
    <source>
        <dbReference type="RuleBase" id="RU003762"/>
    </source>
</evidence>
<comment type="subcellular location">
    <subcellularLocation>
        <location evidence="1 13">Membrane</location>
        <topology evidence="1 13">Single-pass type I membrane protein</topology>
    </subcellularLocation>
</comment>
<dbReference type="EMBL" id="KZ508344">
    <property type="protein sequence ID" value="PKU35316.1"/>
    <property type="molecule type" value="Genomic_DNA"/>
</dbReference>
<dbReference type="Proteomes" id="UP000233556">
    <property type="component" value="Unassembled WGS sequence"/>
</dbReference>
<dbReference type="SMART" id="SM00191">
    <property type="entry name" value="Int_alpha"/>
    <property type="match status" value="5"/>
</dbReference>
<comment type="similarity">
    <text evidence="2 13">Belongs to the integrin alpha chain family.</text>
</comment>
<dbReference type="GO" id="GO:0007229">
    <property type="term" value="P:integrin-mediated signaling pathway"/>
    <property type="evidence" value="ECO:0007669"/>
    <property type="project" value="UniProtKB-KW"/>
</dbReference>
<feature type="repeat" description="FG-GAP" evidence="12">
    <location>
        <begin position="198"/>
        <end position="252"/>
    </location>
</feature>
<dbReference type="PROSITE" id="PS51470">
    <property type="entry name" value="FG_GAP"/>
    <property type="match status" value="6"/>
</dbReference>
<dbReference type="PANTHER" id="PTHR23220:SF4">
    <property type="entry name" value="INTEGRIN ALPHA-V"/>
    <property type="match status" value="1"/>
</dbReference>
<dbReference type="Pfam" id="PF01839">
    <property type="entry name" value="FG-GAP"/>
    <property type="match status" value="3"/>
</dbReference>
<dbReference type="GO" id="GO:0033627">
    <property type="term" value="P:cell adhesion mediated by integrin"/>
    <property type="evidence" value="ECO:0007669"/>
    <property type="project" value="TreeGrafter"/>
</dbReference>
<evidence type="ECO:0000313" key="15">
    <source>
        <dbReference type="EMBL" id="PKU35316.1"/>
    </source>
</evidence>
<dbReference type="Pfam" id="PF20805">
    <property type="entry name" value="Integrin_A_Ig_2"/>
    <property type="match status" value="1"/>
</dbReference>
<keyword evidence="11" id="KW-0325">Glycoprotein</keyword>
<proteinExistence type="inferred from homology"/>
<dbReference type="SUPFAM" id="SSF69179">
    <property type="entry name" value="Integrin domains"/>
    <property type="match status" value="1"/>
</dbReference>
<reference evidence="16" key="1">
    <citation type="submission" date="2017-11" db="EMBL/GenBank/DDBJ databases">
        <authorList>
            <person name="Lima N.C."/>
            <person name="Parody-Merino A.M."/>
            <person name="Battley P.F."/>
            <person name="Fidler A.E."/>
            <person name="Prosdocimi F."/>
        </authorList>
    </citation>
    <scope>NUCLEOTIDE SEQUENCE [LARGE SCALE GENOMIC DNA]</scope>
</reference>
<evidence type="ECO:0000256" key="3">
    <source>
        <dbReference type="ARBA" id="ARBA00022692"/>
    </source>
</evidence>
<evidence type="ECO:0000256" key="7">
    <source>
        <dbReference type="ARBA" id="ARBA00022989"/>
    </source>
</evidence>
<evidence type="ECO:0000256" key="10">
    <source>
        <dbReference type="ARBA" id="ARBA00023170"/>
    </source>
</evidence>
<evidence type="ECO:0000256" key="1">
    <source>
        <dbReference type="ARBA" id="ARBA00004479"/>
    </source>
</evidence>
<dbReference type="SUPFAM" id="SSF69318">
    <property type="entry name" value="Integrin alpha N-terminal domain"/>
    <property type="match status" value="1"/>
</dbReference>
<keyword evidence="8 13" id="KW-0401">Integrin</keyword>
<keyword evidence="6 13" id="KW-0130">Cell adhesion</keyword>
<dbReference type="InterPro" id="IPR032695">
    <property type="entry name" value="Integrin_dom_sf"/>
</dbReference>
<dbReference type="FunFam" id="2.130.10.130:FF:000003">
    <property type="entry name" value="Integrin alpha V"/>
    <property type="match status" value="1"/>
</dbReference>
<dbReference type="OrthoDB" id="5317514at2759"/>
<organism evidence="15 16">
    <name type="scientific">Limosa lapponica baueri</name>
    <dbReference type="NCBI Taxonomy" id="1758121"/>
    <lineage>
        <taxon>Eukaryota</taxon>
        <taxon>Metazoa</taxon>
        <taxon>Chordata</taxon>
        <taxon>Craniata</taxon>
        <taxon>Vertebrata</taxon>
        <taxon>Euteleostomi</taxon>
        <taxon>Archelosauria</taxon>
        <taxon>Archosauria</taxon>
        <taxon>Dinosauria</taxon>
        <taxon>Saurischia</taxon>
        <taxon>Theropoda</taxon>
        <taxon>Coelurosauria</taxon>
        <taxon>Aves</taxon>
        <taxon>Neognathae</taxon>
        <taxon>Neoaves</taxon>
        <taxon>Charadriiformes</taxon>
        <taxon>Scolopacidae</taxon>
        <taxon>Limosa</taxon>
    </lineage>
</organism>
<keyword evidence="10 13" id="KW-0675">Receptor</keyword>
<protein>
    <submittedName>
        <fullName evidence="15">Integrin alpha-v</fullName>
    </submittedName>
</protein>
<dbReference type="GO" id="GO:0008305">
    <property type="term" value="C:integrin complex"/>
    <property type="evidence" value="ECO:0007669"/>
    <property type="project" value="InterPro"/>
</dbReference>
<gene>
    <name evidence="15" type="ORF">llap_14379</name>
</gene>
<feature type="repeat" description="FG-GAP" evidence="12">
    <location>
        <begin position="380"/>
        <end position="443"/>
    </location>
</feature>
<dbReference type="GO" id="GO:0098609">
    <property type="term" value="P:cell-cell adhesion"/>
    <property type="evidence" value="ECO:0007669"/>
    <property type="project" value="TreeGrafter"/>
</dbReference>
<keyword evidence="4" id="KW-0732">Signal</keyword>
<dbReference type="InterPro" id="IPR000413">
    <property type="entry name" value="Integrin_alpha"/>
</dbReference>
<dbReference type="GO" id="GO:0007160">
    <property type="term" value="P:cell-matrix adhesion"/>
    <property type="evidence" value="ECO:0007669"/>
    <property type="project" value="TreeGrafter"/>
</dbReference>
<dbReference type="GO" id="GO:0009897">
    <property type="term" value="C:external side of plasma membrane"/>
    <property type="evidence" value="ECO:0007669"/>
    <property type="project" value="TreeGrafter"/>
</dbReference>
<evidence type="ECO:0000256" key="6">
    <source>
        <dbReference type="ARBA" id="ARBA00022889"/>
    </source>
</evidence>
<dbReference type="Gene3D" id="2.130.10.130">
    <property type="entry name" value="Integrin alpha, N-terminal"/>
    <property type="match status" value="1"/>
</dbReference>
<dbReference type="InterPro" id="IPR013519">
    <property type="entry name" value="Int_alpha_beta-p"/>
</dbReference>
<evidence type="ECO:0000256" key="11">
    <source>
        <dbReference type="ARBA" id="ARBA00023180"/>
    </source>
</evidence>
<name>A0A2I0TND8_LIMLA</name>
<keyword evidence="5" id="KW-0677">Repeat</keyword>
<dbReference type="InterPro" id="IPR048285">
    <property type="entry name" value="Integrin_alpha_Ig-like_2"/>
</dbReference>
<keyword evidence="3" id="KW-0812">Transmembrane</keyword>
<feature type="repeat" description="FG-GAP" evidence="12">
    <location>
        <begin position="253"/>
        <end position="318"/>
    </location>
</feature>
<accession>A0A2I0TND8</accession>
<keyword evidence="16" id="KW-1185">Reference proteome</keyword>
<dbReference type="InterPro" id="IPR028994">
    <property type="entry name" value="Integrin_alpha_N"/>
</dbReference>